<feature type="transmembrane region" description="Helical" evidence="2">
    <location>
        <begin position="77"/>
        <end position="98"/>
    </location>
</feature>
<feature type="transmembrane region" description="Helical" evidence="2">
    <location>
        <begin position="12"/>
        <end position="32"/>
    </location>
</feature>
<comment type="similarity">
    <text evidence="1">Belongs to the polysaccharide synthase family.</text>
</comment>
<dbReference type="RefSeq" id="WP_188365250.1">
    <property type="nucleotide sequence ID" value="NZ_BAABJF010000001.1"/>
</dbReference>
<feature type="transmembrane region" description="Helical" evidence="2">
    <location>
        <begin position="44"/>
        <end position="65"/>
    </location>
</feature>
<evidence type="ECO:0000259" key="3">
    <source>
        <dbReference type="Pfam" id="PF02719"/>
    </source>
</evidence>
<keyword evidence="5" id="KW-1185">Reference proteome</keyword>
<feature type="transmembrane region" description="Helical" evidence="2">
    <location>
        <begin position="110"/>
        <end position="130"/>
    </location>
</feature>
<dbReference type="PANTHER" id="PTHR43318">
    <property type="entry name" value="UDP-N-ACETYLGLUCOSAMINE 4,6-DEHYDRATASE"/>
    <property type="match status" value="1"/>
</dbReference>
<comment type="caution">
    <text evidence="4">The sequence shown here is derived from an EMBL/GenBank/DDBJ whole genome shotgun (WGS) entry which is preliminary data.</text>
</comment>
<dbReference type="Proteomes" id="UP000605253">
    <property type="component" value="Unassembled WGS sequence"/>
</dbReference>
<dbReference type="InterPro" id="IPR051203">
    <property type="entry name" value="Polysaccharide_Synthase-Rel"/>
</dbReference>
<dbReference type="InterPro" id="IPR029063">
    <property type="entry name" value="SAM-dependent_MTases_sf"/>
</dbReference>
<dbReference type="EMBL" id="BMEO01000006">
    <property type="protein sequence ID" value="GGF95820.1"/>
    <property type="molecule type" value="Genomic_DNA"/>
</dbReference>
<gene>
    <name evidence="4" type="ORF">GCM10011365_16460</name>
</gene>
<dbReference type="Pfam" id="PF13727">
    <property type="entry name" value="CoA_binding_3"/>
    <property type="match status" value="1"/>
</dbReference>
<protein>
    <submittedName>
        <fullName evidence="4">Multidrug MFS transporter</fullName>
    </submittedName>
</protein>
<reference evidence="4" key="1">
    <citation type="journal article" date="2014" name="Int. J. Syst. Evol. Microbiol.">
        <title>Complete genome sequence of Corynebacterium casei LMG S-19264T (=DSM 44701T), isolated from a smear-ripened cheese.</title>
        <authorList>
            <consortium name="US DOE Joint Genome Institute (JGI-PGF)"/>
            <person name="Walter F."/>
            <person name="Albersmeier A."/>
            <person name="Kalinowski J."/>
            <person name="Ruckert C."/>
        </authorList>
    </citation>
    <scope>NUCLEOTIDE SEQUENCE</scope>
    <source>
        <strain evidence="4">CGMCC 1.12181</strain>
    </source>
</reference>
<proteinExistence type="inferred from homology"/>
<evidence type="ECO:0000313" key="5">
    <source>
        <dbReference type="Proteomes" id="UP000605253"/>
    </source>
</evidence>
<dbReference type="AlphaFoldDB" id="A0A917FNK1"/>
<reference evidence="4" key="2">
    <citation type="submission" date="2020-09" db="EMBL/GenBank/DDBJ databases">
        <authorList>
            <person name="Sun Q."/>
            <person name="Zhou Y."/>
        </authorList>
    </citation>
    <scope>NUCLEOTIDE SEQUENCE</scope>
    <source>
        <strain evidence="4">CGMCC 1.12181</strain>
    </source>
</reference>
<dbReference type="InterPro" id="IPR036291">
    <property type="entry name" value="NAD(P)-bd_dom_sf"/>
</dbReference>
<evidence type="ECO:0000256" key="2">
    <source>
        <dbReference type="SAM" id="Phobius"/>
    </source>
</evidence>
<dbReference type="Gene3D" id="3.40.50.720">
    <property type="entry name" value="NAD(P)-binding Rossmann-like Domain"/>
    <property type="match status" value="2"/>
</dbReference>
<keyword evidence="2" id="KW-1133">Transmembrane helix</keyword>
<dbReference type="Pfam" id="PF02719">
    <property type="entry name" value="Polysacc_synt_2"/>
    <property type="match status" value="1"/>
</dbReference>
<feature type="domain" description="Polysaccharide biosynthesis protein CapD-like" evidence="3">
    <location>
        <begin position="283"/>
        <end position="561"/>
    </location>
</feature>
<evidence type="ECO:0000313" key="4">
    <source>
        <dbReference type="EMBL" id="GGF95820.1"/>
    </source>
</evidence>
<dbReference type="PANTHER" id="PTHR43318:SF1">
    <property type="entry name" value="POLYSACCHARIDE BIOSYNTHESIS PROTEIN EPSC-RELATED"/>
    <property type="match status" value="1"/>
</dbReference>
<keyword evidence="2" id="KW-0812">Transmembrane</keyword>
<sequence>MFKQLTPLRLAVIGHDLFMVWLAWVVSFLIRYSIWPLSPAVTWWSYEIAMVLVVQGLVCFYFDMYRGLWRFASIPDLINLMKSAVVGTLCIAAIFFLLNRLSGMPRSVIVMYPILLVLFWGVPRIGYRLWKDKYFNLSQDSIPRVILVGAGNIADLFIRNAVTNRSCHVMTIVDDDNKYHGTQLRGIKIQRGVSQLTDLVTKYGVDLVVITKQNPDAALIRTVVDALAESNCQIRIAPDPDDYDSHLANVNDLQPITVEDLLGREKVELEWQQVADFVRNKSVLVTGGGGSIGAELCRQLARFGVSQLTIVDHSEFNLYAIDNELNSGPTLINARLGDVTNQAQLYYLFKQVKPDVVFHAAAYKHVPLLESHLCEAYLNNVIGTQTVVDCCHQFQVAKMVLISTDKAVNPHSVMGATKRLAEKYCQYMNTQSNTDYVTVRFGNVLGSAGSVVPLFKKQIEQGGPVTVTDGRMERYFMTIEEACQLILQALVVDHDDGILVLDMGQPIKIESLAKRMIALTGKSREIKIEYTGLRRGEKLFEELHYANEELTATAVDKINLAKHNNVPTGRLIEHINHGRSAAVNYRHRELKQLLQKMIRDFKGNQLNVISKEQTSKKNN</sequence>
<evidence type="ECO:0000256" key="1">
    <source>
        <dbReference type="ARBA" id="ARBA00007430"/>
    </source>
</evidence>
<dbReference type="SUPFAM" id="SSF53335">
    <property type="entry name" value="S-adenosyl-L-methionine-dependent methyltransferases"/>
    <property type="match status" value="1"/>
</dbReference>
<dbReference type="InterPro" id="IPR003869">
    <property type="entry name" value="Polysac_CapD-like"/>
</dbReference>
<keyword evidence="2" id="KW-0472">Membrane</keyword>
<name>A0A917FNK1_9GAMM</name>
<dbReference type="SUPFAM" id="SSF51735">
    <property type="entry name" value="NAD(P)-binding Rossmann-fold domains"/>
    <property type="match status" value="1"/>
</dbReference>
<dbReference type="CDD" id="cd05237">
    <property type="entry name" value="UDP_invert_4-6DH_SDR_e"/>
    <property type="match status" value="1"/>
</dbReference>
<organism evidence="4 5">
    <name type="scientific">Marinicella pacifica</name>
    <dbReference type="NCBI Taxonomy" id="1171543"/>
    <lineage>
        <taxon>Bacteria</taxon>
        <taxon>Pseudomonadati</taxon>
        <taxon>Pseudomonadota</taxon>
        <taxon>Gammaproteobacteria</taxon>
        <taxon>Lysobacterales</taxon>
        <taxon>Marinicellaceae</taxon>
        <taxon>Marinicella</taxon>
    </lineage>
</organism>
<accession>A0A917FNK1</accession>